<name>A0A3A9Z4N1_9ACTN</name>
<dbReference type="OrthoDB" id="3217284at2"/>
<feature type="region of interest" description="Disordered" evidence="1">
    <location>
        <begin position="1"/>
        <end position="119"/>
    </location>
</feature>
<reference evidence="2 3" key="1">
    <citation type="journal article" date="2014" name="Int. J. Syst. Evol. Microbiol.">
        <title>Streptomyces hoynatensis sp. nov., isolated from deep marine sediment.</title>
        <authorList>
            <person name="Veyisoglu A."/>
            <person name="Sahin N."/>
        </authorList>
    </citation>
    <scope>NUCLEOTIDE SEQUENCE [LARGE SCALE GENOMIC DNA]</scope>
    <source>
        <strain evidence="2 3">KCTC 29097</strain>
    </source>
</reference>
<gene>
    <name evidence="2" type="ORF">D7294_10920</name>
</gene>
<organism evidence="2 3">
    <name type="scientific">Streptomyces hoynatensis</name>
    <dbReference type="NCBI Taxonomy" id="1141874"/>
    <lineage>
        <taxon>Bacteria</taxon>
        <taxon>Bacillati</taxon>
        <taxon>Actinomycetota</taxon>
        <taxon>Actinomycetes</taxon>
        <taxon>Kitasatosporales</taxon>
        <taxon>Streptomycetaceae</taxon>
        <taxon>Streptomyces</taxon>
    </lineage>
</organism>
<dbReference type="AlphaFoldDB" id="A0A3A9Z4N1"/>
<feature type="compositionally biased region" description="Low complexity" evidence="1">
    <location>
        <begin position="38"/>
        <end position="60"/>
    </location>
</feature>
<evidence type="ECO:0000256" key="1">
    <source>
        <dbReference type="SAM" id="MobiDB-lite"/>
    </source>
</evidence>
<dbReference type="RefSeq" id="WP_120678216.1">
    <property type="nucleotide sequence ID" value="NZ_RBAL01000005.1"/>
</dbReference>
<keyword evidence="3" id="KW-1185">Reference proteome</keyword>
<evidence type="ECO:0000313" key="3">
    <source>
        <dbReference type="Proteomes" id="UP000272474"/>
    </source>
</evidence>
<sequence length="219" mass="21223">MSAHTRGAGRERPGTGQAPGTGTRSGAESEPGPGGRSAPPGEAATGPGGAAAETGGDAAETGGGVTETGGVAKTGRGAAGETGRGAAWTSRAAGAAEAVPGEAAGPAAGAEVPRPAAGAAGEGSLLPAAEAARLRASLRRAVVGFVDGPAQAVVEADAVLESAVTHLTEALRERRLALRTAWQAESAEFGDGALGALGTEEARQLLLDYRDTTERLLGA</sequence>
<dbReference type="Proteomes" id="UP000272474">
    <property type="component" value="Unassembled WGS sequence"/>
</dbReference>
<dbReference type="EMBL" id="RBAL01000005">
    <property type="protein sequence ID" value="RKN43019.1"/>
    <property type="molecule type" value="Genomic_DNA"/>
</dbReference>
<proteinExistence type="predicted"/>
<comment type="caution">
    <text evidence="2">The sequence shown here is derived from an EMBL/GenBank/DDBJ whole genome shotgun (WGS) entry which is preliminary data.</text>
</comment>
<accession>A0A3A9Z4N1</accession>
<evidence type="ECO:0000313" key="2">
    <source>
        <dbReference type="EMBL" id="RKN43019.1"/>
    </source>
</evidence>
<feature type="compositionally biased region" description="Low complexity" evidence="1">
    <location>
        <begin position="84"/>
        <end position="119"/>
    </location>
</feature>
<protein>
    <submittedName>
        <fullName evidence="2">Uncharacterized protein</fullName>
    </submittedName>
</protein>